<dbReference type="OrthoDB" id="514474at2"/>
<dbReference type="Proteomes" id="UP000239001">
    <property type="component" value="Unassembled WGS sequence"/>
</dbReference>
<protein>
    <submittedName>
        <fullName evidence="2">Uncharacterized protein</fullName>
    </submittedName>
</protein>
<accession>A0A2T1LSS1</accession>
<gene>
    <name evidence="2" type="ORF">C7H19_20770</name>
</gene>
<dbReference type="RefSeq" id="WP_106458832.1">
    <property type="nucleotide sequence ID" value="NZ_PXOH01000034.1"/>
</dbReference>
<evidence type="ECO:0000313" key="3">
    <source>
        <dbReference type="Proteomes" id="UP000239001"/>
    </source>
</evidence>
<feature type="chain" id="PRO_5015697913" evidence="1">
    <location>
        <begin position="25"/>
        <end position="113"/>
    </location>
</feature>
<name>A0A2T1LSS1_9CHRO</name>
<comment type="caution">
    <text evidence="2">The sequence shown here is derived from an EMBL/GenBank/DDBJ whole genome shotgun (WGS) entry which is preliminary data.</text>
</comment>
<feature type="signal peptide" evidence="1">
    <location>
        <begin position="1"/>
        <end position="24"/>
    </location>
</feature>
<evidence type="ECO:0000313" key="2">
    <source>
        <dbReference type="EMBL" id="PSF33035.1"/>
    </source>
</evidence>
<keyword evidence="3" id="KW-1185">Reference proteome</keyword>
<reference evidence="2 3" key="2">
    <citation type="submission" date="2018-03" db="EMBL/GenBank/DDBJ databases">
        <authorList>
            <person name="Keele B.F."/>
        </authorList>
    </citation>
    <scope>NUCLEOTIDE SEQUENCE [LARGE SCALE GENOMIC DNA]</scope>
    <source>
        <strain evidence="2 3">CCALA 016</strain>
    </source>
</reference>
<evidence type="ECO:0000256" key="1">
    <source>
        <dbReference type="SAM" id="SignalP"/>
    </source>
</evidence>
<reference evidence="2 3" key="1">
    <citation type="submission" date="2018-03" db="EMBL/GenBank/DDBJ databases">
        <title>The ancient ancestry and fast evolution of plastids.</title>
        <authorList>
            <person name="Moore K.R."/>
            <person name="Magnabosco C."/>
            <person name="Momper L."/>
            <person name="Gold D.A."/>
            <person name="Bosak T."/>
            <person name="Fournier G.P."/>
        </authorList>
    </citation>
    <scope>NUCLEOTIDE SEQUENCE [LARGE SCALE GENOMIC DNA]</scope>
    <source>
        <strain evidence="2 3">CCALA 016</strain>
    </source>
</reference>
<dbReference type="AlphaFoldDB" id="A0A2T1LSS1"/>
<dbReference type="EMBL" id="PXOH01000034">
    <property type="protein sequence ID" value="PSF33035.1"/>
    <property type="molecule type" value="Genomic_DNA"/>
</dbReference>
<keyword evidence="1" id="KW-0732">Signal</keyword>
<sequence>MQRLILTSLSVLLISALQTPSVKAEMTAYKPSLNAMITEVLPFNLVYLGYQGYFTDQGIPSNGAFVAGIHSGRVDAMKLVQVAIERGRLSPETINDQGYLNAVESQLQNFDGN</sequence>
<organism evidence="2 3">
    <name type="scientific">Aphanothece hegewaldii CCALA 016</name>
    <dbReference type="NCBI Taxonomy" id="2107694"/>
    <lineage>
        <taxon>Bacteria</taxon>
        <taxon>Bacillati</taxon>
        <taxon>Cyanobacteriota</taxon>
        <taxon>Cyanophyceae</taxon>
        <taxon>Oscillatoriophycideae</taxon>
        <taxon>Chroococcales</taxon>
        <taxon>Aphanothecaceae</taxon>
        <taxon>Aphanothece</taxon>
    </lineage>
</organism>
<proteinExistence type="predicted"/>